<protein>
    <submittedName>
        <fullName evidence="1">Uncharacterized protein</fullName>
    </submittedName>
</protein>
<accession>A0ABN9QUH6</accession>
<reference evidence="1" key="1">
    <citation type="submission" date="2023-10" db="EMBL/GenBank/DDBJ databases">
        <authorList>
            <person name="Chen Y."/>
            <person name="Shah S."/>
            <person name="Dougan E. K."/>
            <person name="Thang M."/>
            <person name="Chan C."/>
        </authorList>
    </citation>
    <scope>NUCLEOTIDE SEQUENCE [LARGE SCALE GENOMIC DNA]</scope>
</reference>
<dbReference type="Proteomes" id="UP001189429">
    <property type="component" value="Unassembled WGS sequence"/>
</dbReference>
<sequence length="144" mass="15447">MLAVIVHVLSDADGGLGGGDRERFMAACGSLSIAGAERYAEQSSCRKLDALVQNASCGAKRLLRELLALDPASRPSAQQALQRAESPWQLLLEPALERAMSATNSTSFEAPDEDLLDPSRRAEFLGPLRNCFKEELDACIGGSR</sequence>
<keyword evidence="2" id="KW-1185">Reference proteome</keyword>
<name>A0ABN9QUH6_9DINO</name>
<proteinExistence type="predicted"/>
<dbReference type="Gene3D" id="1.10.510.10">
    <property type="entry name" value="Transferase(Phosphotransferase) domain 1"/>
    <property type="match status" value="1"/>
</dbReference>
<organism evidence="1 2">
    <name type="scientific">Prorocentrum cordatum</name>
    <dbReference type="NCBI Taxonomy" id="2364126"/>
    <lineage>
        <taxon>Eukaryota</taxon>
        <taxon>Sar</taxon>
        <taxon>Alveolata</taxon>
        <taxon>Dinophyceae</taxon>
        <taxon>Prorocentrales</taxon>
        <taxon>Prorocentraceae</taxon>
        <taxon>Prorocentrum</taxon>
    </lineage>
</organism>
<dbReference type="EMBL" id="CAUYUJ010004533">
    <property type="protein sequence ID" value="CAK0809948.1"/>
    <property type="molecule type" value="Genomic_DNA"/>
</dbReference>
<gene>
    <name evidence="1" type="ORF">PCOR1329_LOCUS15059</name>
</gene>
<comment type="caution">
    <text evidence="1">The sequence shown here is derived from an EMBL/GenBank/DDBJ whole genome shotgun (WGS) entry which is preliminary data.</text>
</comment>
<evidence type="ECO:0000313" key="1">
    <source>
        <dbReference type="EMBL" id="CAK0809948.1"/>
    </source>
</evidence>
<evidence type="ECO:0000313" key="2">
    <source>
        <dbReference type="Proteomes" id="UP001189429"/>
    </source>
</evidence>